<organism evidence="1 2">
    <name type="scientific">Mobilicoccus caccae</name>
    <dbReference type="NCBI Taxonomy" id="1859295"/>
    <lineage>
        <taxon>Bacteria</taxon>
        <taxon>Bacillati</taxon>
        <taxon>Actinomycetota</taxon>
        <taxon>Actinomycetes</taxon>
        <taxon>Micrococcales</taxon>
        <taxon>Dermatophilaceae</taxon>
        <taxon>Mobilicoccus</taxon>
    </lineage>
</organism>
<gene>
    <name evidence="1" type="ORF">GCM10025883_33570</name>
</gene>
<proteinExistence type="predicted"/>
<dbReference type="Proteomes" id="UP001157126">
    <property type="component" value="Unassembled WGS sequence"/>
</dbReference>
<sequence>MADDVAAEMERLRREHGLGPSEALNLLARRGMAGGKTRHEPYRHRTADVGVRIGVSNIGEVLDQLDDEPNGIVDGDVRDQ</sequence>
<dbReference type="EMBL" id="BSUO01000001">
    <property type="protein sequence ID" value="GMA41312.1"/>
    <property type="molecule type" value="Genomic_DNA"/>
</dbReference>
<name>A0ABQ6IVY6_9MICO</name>
<evidence type="ECO:0000313" key="2">
    <source>
        <dbReference type="Proteomes" id="UP001157126"/>
    </source>
</evidence>
<comment type="caution">
    <text evidence="1">The sequence shown here is derived from an EMBL/GenBank/DDBJ whole genome shotgun (WGS) entry which is preliminary data.</text>
</comment>
<accession>A0ABQ6IVY6</accession>
<keyword evidence="2" id="KW-1185">Reference proteome</keyword>
<evidence type="ECO:0000313" key="1">
    <source>
        <dbReference type="EMBL" id="GMA41312.1"/>
    </source>
</evidence>
<reference evidence="2" key="1">
    <citation type="journal article" date="2019" name="Int. J. Syst. Evol. Microbiol.">
        <title>The Global Catalogue of Microorganisms (GCM) 10K type strain sequencing project: providing services to taxonomists for standard genome sequencing and annotation.</title>
        <authorList>
            <consortium name="The Broad Institute Genomics Platform"/>
            <consortium name="The Broad Institute Genome Sequencing Center for Infectious Disease"/>
            <person name="Wu L."/>
            <person name="Ma J."/>
        </authorList>
    </citation>
    <scope>NUCLEOTIDE SEQUENCE [LARGE SCALE GENOMIC DNA]</scope>
    <source>
        <strain evidence="2">NBRC 113072</strain>
    </source>
</reference>
<protein>
    <submittedName>
        <fullName evidence="1">Uncharacterized protein</fullName>
    </submittedName>
</protein>